<comment type="caution">
    <text evidence="1">The sequence shown here is derived from an EMBL/GenBank/DDBJ whole genome shotgun (WGS) entry which is preliminary data.</text>
</comment>
<reference evidence="2" key="1">
    <citation type="submission" date="2018-03" db="EMBL/GenBank/DDBJ databases">
        <authorList>
            <person name="Sun L."/>
            <person name="Liu H."/>
            <person name="Chen W."/>
            <person name="Huang K."/>
            <person name="Liu W."/>
            <person name="Gao X."/>
        </authorList>
    </citation>
    <scope>NUCLEOTIDE SEQUENCE [LARGE SCALE GENOMIC DNA]</scope>
    <source>
        <strain evidence="2">SH9</strain>
    </source>
</reference>
<organism evidence="1 2">
    <name type="scientific">Alsobacter soli</name>
    <dbReference type="NCBI Taxonomy" id="2109933"/>
    <lineage>
        <taxon>Bacteria</taxon>
        <taxon>Pseudomonadati</taxon>
        <taxon>Pseudomonadota</taxon>
        <taxon>Alphaproteobacteria</taxon>
        <taxon>Hyphomicrobiales</taxon>
        <taxon>Alsobacteraceae</taxon>
        <taxon>Alsobacter</taxon>
    </lineage>
</organism>
<name>A0A2T1HNB7_9HYPH</name>
<dbReference type="AlphaFoldDB" id="A0A2T1HNB7"/>
<evidence type="ECO:0000313" key="2">
    <source>
        <dbReference type="Proteomes" id="UP000239772"/>
    </source>
</evidence>
<sequence>MPKFKVGMVITAGVVELIAEIEAPDFRSACRQAAESNEDLRSGFDEEALTVGRRRLVSLDDYFRDGPPATMQ</sequence>
<keyword evidence="2" id="KW-1185">Reference proteome</keyword>
<protein>
    <submittedName>
        <fullName evidence="1">Uncharacterized protein</fullName>
    </submittedName>
</protein>
<accession>A0A2T1HNB7</accession>
<dbReference type="EMBL" id="PVZS01000031">
    <property type="protein sequence ID" value="PSC03123.1"/>
    <property type="molecule type" value="Genomic_DNA"/>
</dbReference>
<dbReference type="Proteomes" id="UP000239772">
    <property type="component" value="Unassembled WGS sequence"/>
</dbReference>
<evidence type="ECO:0000313" key="1">
    <source>
        <dbReference type="EMBL" id="PSC03123.1"/>
    </source>
</evidence>
<proteinExistence type="predicted"/>
<gene>
    <name evidence="1" type="ORF">SLNSH_20545</name>
</gene>